<keyword evidence="3" id="KW-1185">Reference proteome</keyword>
<organism evidence="2 3">
    <name type="scientific">Eggerthella lenta (strain ATCC 25559 / DSM 2243 / CCUG 17323 / JCM 9979 / KCTC 3265 / NCTC 11813 / VPI 0255 / 1899 B)</name>
    <name type="common">Eubacterium lentum</name>
    <dbReference type="NCBI Taxonomy" id="479437"/>
    <lineage>
        <taxon>Bacteria</taxon>
        <taxon>Bacillati</taxon>
        <taxon>Actinomycetota</taxon>
        <taxon>Coriobacteriia</taxon>
        <taxon>Eggerthellales</taxon>
        <taxon>Eggerthellaceae</taxon>
        <taxon>Eggerthella</taxon>
    </lineage>
</organism>
<evidence type="ECO:0000313" key="3">
    <source>
        <dbReference type="Proteomes" id="UP000001377"/>
    </source>
</evidence>
<dbReference type="eggNOG" id="COG3409">
    <property type="taxonomic scope" value="Bacteria"/>
</dbReference>
<dbReference type="InterPro" id="IPR007921">
    <property type="entry name" value="CHAP_dom"/>
</dbReference>
<dbReference type="InterPro" id="IPR038765">
    <property type="entry name" value="Papain-like_cys_pep_sf"/>
</dbReference>
<protein>
    <submittedName>
        <fullName evidence="2">CHAP domain containing protein</fullName>
    </submittedName>
</protein>
<accession>C8WMA5</accession>
<dbReference type="STRING" id="479437.Elen_2649"/>
<dbReference type="eggNOG" id="COG0791">
    <property type="taxonomic scope" value="Bacteria"/>
</dbReference>
<gene>
    <name evidence="2" type="ordered locus">Elen_2649</name>
</gene>
<dbReference type="EMBL" id="CP001726">
    <property type="protein sequence ID" value="ACV56600.1"/>
    <property type="molecule type" value="Genomic_DNA"/>
</dbReference>
<dbReference type="SUPFAM" id="SSF54001">
    <property type="entry name" value="Cysteine proteinases"/>
    <property type="match status" value="1"/>
</dbReference>
<dbReference type="Gene3D" id="3.90.1720.10">
    <property type="entry name" value="endopeptidase domain like (from Nostoc punctiforme)"/>
    <property type="match status" value="1"/>
</dbReference>
<name>C8WMA5_EGGLE</name>
<dbReference type="Gene3D" id="1.10.101.10">
    <property type="entry name" value="PGBD-like superfamily/PGBD"/>
    <property type="match status" value="1"/>
</dbReference>
<dbReference type="PaxDb" id="479437-Elen_2649"/>
<proteinExistence type="predicted"/>
<reference evidence="2 3" key="1">
    <citation type="journal article" date="2009" name="Stand. Genomic Sci.">
        <title>Complete genome sequence of Eggerthella lenta type strain (IPP VPI 0255).</title>
        <authorList>
            <person name="Saunders E."/>
            <person name="Pukall R."/>
            <person name="Abt B."/>
            <person name="Lapidus A."/>
            <person name="Glavina Del Rio T."/>
            <person name="Copeland A."/>
            <person name="Tice H."/>
            <person name="Cheng J.F."/>
            <person name="Lucas S."/>
            <person name="Chen F."/>
            <person name="Nolan M."/>
            <person name="Bruce D."/>
            <person name="Goodwin L."/>
            <person name="Pitluck S."/>
            <person name="Ivanova N."/>
            <person name="Mavromatis K."/>
            <person name="Ovchinnikova G."/>
            <person name="Pati A."/>
            <person name="Chen A."/>
            <person name="Palaniappan K."/>
            <person name="Land M."/>
            <person name="Hauser L."/>
            <person name="Chang Y.J."/>
            <person name="Jeffries C.D."/>
            <person name="Chain P."/>
            <person name="Meincke L."/>
            <person name="Sims D."/>
            <person name="Brettin T."/>
            <person name="Detter J.C."/>
            <person name="Goker M."/>
            <person name="Bristow J."/>
            <person name="Eisen J.A."/>
            <person name="Markowitz V."/>
            <person name="Hugenholtz P."/>
            <person name="Kyrpides N.C."/>
            <person name="Klenk H.P."/>
            <person name="Han C."/>
        </authorList>
    </citation>
    <scope>NUCLEOTIDE SEQUENCE [LARGE SCALE GENOMIC DNA]</scope>
    <source>
        <strain evidence="3">ATCC 25559 / DSM 2243 / CCUG 17323 / JCM 9979 / KCTC 3265 / NCTC 11813 / VPI 0255 / 1899 B</strain>
    </source>
</reference>
<dbReference type="Proteomes" id="UP000001377">
    <property type="component" value="Chromosome"/>
</dbReference>
<dbReference type="HOGENOM" id="CLU_996529_0_0_11"/>
<evidence type="ECO:0000259" key="1">
    <source>
        <dbReference type="Pfam" id="PF05257"/>
    </source>
</evidence>
<dbReference type="AlphaFoldDB" id="C8WMA5"/>
<dbReference type="InterPro" id="IPR036366">
    <property type="entry name" value="PGBDSf"/>
</dbReference>
<feature type="domain" description="Peptidase C51" evidence="1">
    <location>
        <begin position="45"/>
        <end position="128"/>
    </location>
</feature>
<evidence type="ECO:0000313" key="2">
    <source>
        <dbReference type="EMBL" id="ACV56600.1"/>
    </source>
</evidence>
<dbReference type="BioCyc" id="ELEN479437:G1GFY-2665-MONOMER"/>
<dbReference type="RefSeq" id="WP_015761322.1">
    <property type="nucleotide sequence ID" value="NC_013204.1"/>
</dbReference>
<dbReference type="KEGG" id="ele:Elen_2649"/>
<dbReference type="OrthoDB" id="3170497at2"/>
<sequence>MANSAADVIRIAAAEVGYSRWSDPEQGTKYGRWYAEKTGSGYYGTNGVPYCAMFVSWVMAQAGARCEGIPGAYCPWILNAGRKAGKLVSAANAKPGDVVLFDWEGDGTSDHVGFVERNSGVLHTIEGNTNNGAVARRTRSYGTVCGVIRPDYDGTTASAPENGVGALEVDGVWGPATTRAVQAALGTTQDGIVSDQYAGYRAGNPGLSSASWEWHSRTSLGSDMVRALQRKIGATVDGVAGPKTFRALQTCLGTTQDGRISNPSTCVKALQQRLNAGTF</sequence>
<dbReference type="Pfam" id="PF05257">
    <property type="entry name" value="CHAP"/>
    <property type="match status" value="1"/>
</dbReference>